<evidence type="ECO:0000313" key="2">
    <source>
        <dbReference type="Proteomes" id="UP000292886"/>
    </source>
</evidence>
<sequence>MKGQKGLWVVRVEKVKDRIQYIENIRHGEYADYIDLTNDCWEAAEFNQEQASKVAALYRGRAVEV</sequence>
<dbReference type="KEGG" id="wei:EQG49_12725"/>
<dbReference type="RefSeq" id="WP_133364339.1">
    <property type="nucleotide sequence ID" value="NZ_CP037940.1"/>
</dbReference>
<keyword evidence="2" id="KW-1185">Reference proteome</keyword>
<name>A0A4P6YWM6_9LACO</name>
<dbReference type="AlphaFoldDB" id="A0A4P6YWM6"/>
<dbReference type="EMBL" id="CP037940">
    <property type="protein sequence ID" value="QBO37262.1"/>
    <property type="molecule type" value="Genomic_DNA"/>
</dbReference>
<accession>A0A4P6YWM6</accession>
<proteinExistence type="predicted"/>
<protein>
    <submittedName>
        <fullName evidence="1">Uncharacterized protein</fullName>
    </submittedName>
</protein>
<organism evidence="1 2">
    <name type="scientific">Periweissella cryptocerci</name>
    <dbReference type="NCBI Taxonomy" id="2506420"/>
    <lineage>
        <taxon>Bacteria</taxon>
        <taxon>Bacillati</taxon>
        <taxon>Bacillota</taxon>
        <taxon>Bacilli</taxon>
        <taxon>Lactobacillales</taxon>
        <taxon>Lactobacillaceae</taxon>
        <taxon>Periweissella</taxon>
    </lineage>
</organism>
<gene>
    <name evidence="1" type="ORF">EQG49_12725</name>
</gene>
<dbReference type="Proteomes" id="UP000292886">
    <property type="component" value="Chromosome"/>
</dbReference>
<evidence type="ECO:0000313" key="1">
    <source>
        <dbReference type="EMBL" id="QBO37262.1"/>
    </source>
</evidence>
<reference evidence="2" key="1">
    <citation type="submission" date="2019-03" db="EMBL/GenBank/DDBJ databases">
        <title>Weissella sp. 26KH-42 Genome sequencing.</title>
        <authorList>
            <person name="Heo J."/>
            <person name="Kim S.-J."/>
            <person name="Kim J.-S."/>
            <person name="Hong S.-B."/>
            <person name="Kwon S.-W."/>
        </authorList>
    </citation>
    <scope>NUCLEOTIDE SEQUENCE [LARGE SCALE GENOMIC DNA]</scope>
    <source>
        <strain evidence="2">26KH-42</strain>
    </source>
</reference>